<proteinExistence type="predicted"/>
<accession>A0A1C3ETS0</accession>
<name>A0A1C3ETS0_9PLAN</name>
<gene>
    <name evidence="1" type="ORF">A6X21_15920</name>
</gene>
<evidence type="ECO:0000313" key="1">
    <source>
        <dbReference type="EMBL" id="ODA36618.1"/>
    </source>
</evidence>
<dbReference type="EMBL" id="LYDR01000010">
    <property type="protein sequence ID" value="ODA36618.1"/>
    <property type="molecule type" value="Genomic_DNA"/>
</dbReference>
<protein>
    <submittedName>
        <fullName evidence="1">Uncharacterized protein</fullName>
    </submittedName>
</protein>
<dbReference type="AlphaFoldDB" id="A0A1C3ETS0"/>
<reference evidence="1 2" key="1">
    <citation type="submission" date="2016-05" db="EMBL/GenBank/DDBJ databases">
        <title>Genomic and physiological characterization of Planctopirus sp. isolated from fresh water lake.</title>
        <authorList>
            <person name="Subhash Y."/>
            <person name="Ramana C."/>
        </authorList>
    </citation>
    <scope>NUCLEOTIDE SEQUENCE [LARGE SCALE GENOMIC DNA]</scope>
    <source>
        <strain evidence="1 2">JC280</strain>
    </source>
</reference>
<organism evidence="1 2">
    <name type="scientific">Planctopirus hydrillae</name>
    <dbReference type="NCBI Taxonomy" id="1841610"/>
    <lineage>
        <taxon>Bacteria</taxon>
        <taxon>Pseudomonadati</taxon>
        <taxon>Planctomycetota</taxon>
        <taxon>Planctomycetia</taxon>
        <taxon>Planctomycetales</taxon>
        <taxon>Planctomycetaceae</taxon>
        <taxon>Planctopirus</taxon>
    </lineage>
</organism>
<comment type="caution">
    <text evidence="1">The sequence shown here is derived from an EMBL/GenBank/DDBJ whole genome shotgun (WGS) entry which is preliminary data.</text>
</comment>
<evidence type="ECO:0000313" key="2">
    <source>
        <dbReference type="Proteomes" id="UP000094828"/>
    </source>
</evidence>
<sequence length="66" mass="7359">MDIVSRYTAFSMTHKRTISSHILEITHMATSADCTDYAAFLFQKNYLAVSGKTLPGDDAIRQLTGF</sequence>
<dbReference type="Proteomes" id="UP000094828">
    <property type="component" value="Unassembled WGS sequence"/>
</dbReference>
<keyword evidence="2" id="KW-1185">Reference proteome</keyword>